<dbReference type="GO" id="GO:0005975">
    <property type="term" value="P:carbohydrate metabolic process"/>
    <property type="evidence" value="ECO:0007669"/>
    <property type="project" value="InterPro"/>
</dbReference>
<keyword evidence="4" id="KW-1185">Reference proteome</keyword>
<dbReference type="InterPro" id="IPR002509">
    <property type="entry name" value="NODB_dom"/>
</dbReference>
<dbReference type="SUPFAM" id="SSF88713">
    <property type="entry name" value="Glycoside hydrolase/deacetylase"/>
    <property type="match status" value="1"/>
</dbReference>
<gene>
    <name evidence="3" type="ORF">LX16_2293</name>
</gene>
<dbReference type="CDD" id="cd10917">
    <property type="entry name" value="CE4_NodB_like_6s_7s"/>
    <property type="match status" value="1"/>
</dbReference>
<evidence type="ECO:0000313" key="3">
    <source>
        <dbReference type="EMBL" id="TWJ11568.1"/>
    </source>
</evidence>
<evidence type="ECO:0000313" key="4">
    <source>
        <dbReference type="Proteomes" id="UP000321617"/>
    </source>
</evidence>
<evidence type="ECO:0000259" key="2">
    <source>
        <dbReference type="PROSITE" id="PS51677"/>
    </source>
</evidence>
<dbReference type="GO" id="GO:0016810">
    <property type="term" value="F:hydrolase activity, acting on carbon-nitrogen (but not peptide) bonds"/>
    <property type="evidence" value="ECO:0007669"/>
    <property type="project" value="InterPro"/>
</dbReference>
<dbReference type="PROSITE" id="PS51677">
    <property type="entry name" value="NODB"/>
    <property type="match status" value="1"/>
</dbReference>
<sequence length="272" mass="29279">MKRFVVVAVVVALIVVAGVGGYLLLRETPGAHSSAASEPSPVTVTTAPASPVPPPSPSPTESPEPVAVVPDESWSGPSGSMAVTGSDAVALTFDDGPSPAWTPHVLNTLRDWQVKATFCVVGTEVRANPELVKAIVADGHTLCNHSWHHETRLGHESATKIRRNLERTNDAIRDIVPDAYIGYYRQPGGQWTERVVRIAMEMGMVPLHWSVDPSDWDKSTRSSHIERNVLGHTSAGSIILMHDGGGDRRRTSDALGPILSELTSRFRLIALP</sequence>
<evidence type="ECO:0000256" key="1">
    <source>
        <dbReference type="SAM" id="MobiDB-lite"/>
    </source>
</evidence>
<dbReference type="Gene3D" id="3.20.20.370">
    <property type="entry name" value="Glycoside hydrolase/deacetylase"/>
    <property type="match status" value="1"/>
</dbReference>
<dbReference type="OrthoDB" id="9815836at2"/>
<feature type="domain" description="NodB homology" evidence="2">
    <location>
        <begin position="87"/>
        <end position="269"/>
    </location>
</feature>
<dbReference type="RefSeq" id="WP_147137844.1">
    <property type="nucleotide sequence ID" value="NZ_BAABIJ010000002.1"/>
</dbReference>
<feature type="compositionally biased region" description="Low complexity" evidence="1">
    <location>
        <begin position="37"/>
        <end position="49"/>
    </location>
</feature>
<name>A0A562V111_9ACTN</name>
<reference evidence="3 4" key="1">
    <citation type="journal article" date="2013" name="Stand. Genomic Sci.">
        <title>Genomic Encyclopedia of Type Strains, Phase I: The one thousand microbial genomes (KMG-I) project.</title>
        <authorList>
            <person name="Kyrpides N.C."/>
            <person name="Woyke T."/>
            <person name="Eisen J.A."/>
            <person name="Garrity G."/>
            <person name="Lilburn T.G."/>
            <person name="Beck B.J."/>
            <person name="Whitman W.B."/>
            <person name="Hugenholtz P."/>
            <person name="Klenk H.P."/>
        </authorList>
    </citation>
    <scope>NUCLEOTIDE SEQUENCE [LARGE SCALE GENOMIC DNA]</scope>
    <source>
        <strain evidence="3 4">DSM 45044</strain>
    </source>
</reference>
<feature type="region of interest" description="Disordered" evidence="1">
    <location>
        <begin position="31"/>
        <end position="81"/>
    </location>
</feature>
<feature type="compositionally biased region" description="Pro residues" evidence="1">
    <location>
        <begin position="50"/>
        <end position="62"/>
    </location>
</feature>
<dbReference type="InterPro" id="IPR011330">
    <property type="entry name" value="Glyco_hydro/deAcase_b/a-brl"/>
</dbReference>
<comment type="caution">
    <text evidence="3">The sequence shown here is derived from an EMBL/GenBank/DDBJ whole genome shotgun (WGS) entry which is preliminary data.</text>
</comment>
<dbReference type="EMBL" id="VLLL01000006">
    <property type="protein sequence ID" value="TWJ11568.1"/>
    <property type="molecule type" value="Genomic_DNA"/>
</dbReference>
<dbReference type="AlphaFoldDB" id="A0A562V111"/>
<dbReference type="Pfam" id="PF01522">
    <property type="entry name" value="Polysacc_deac_1"/>
    <property type="match status" value="1"/>
</dbReference>
<accession>A0A562V111</accession>
<organism evidence="3 4">
    <name type="scientific">Stackebrandtia albiflava</name>
    <dbReference type="NCBI Taxonomy" id="406432"/>
    <lineage>
        <taxon>Bacteria</taxon>
        <taxon>Bacillati</taxon>
        <taxon>Actinomycetota</taxon>
        <taxon>Actinomycetes</taxon>
        <taxon>Glycomycetales</taxon>
        <taxon>Glycomycetaceae</taxon>
        <taxon>Stackebrandtia</taxon>
    </lineage>
</organism>
<proteinExistence type="predicted"/>
<protein>
    <submittedName>
        <fullName evidence="3">Peptidoglycan/xylan/chitin deacetylase (PgdA/CDA1 family)</fullName>
    </submittedName>
</protein>
<dbReference type="Proteomes" id="UP000321617">
    <property type="component" value="Unassembled WGS sequence"/>
</dbReference>
<dbReference type="PANTHER" id="PTHR10587">
    <property type="entry name" value="GLYCOSYL TRANSFERASE-RELATED"/>
    <property type="match status" value="1"/>
</dbReference>
<dbReference type="InterPro" id="IPR050248">
    <property type="entry name" value="Polysacc_deacetylase_ArnD"/>
</dbReference>